<evidence type="ECO:0000313" key="4">
    <source>
        <dbReference type="Proteomes" id="UP000267844"/>
    </source>
</evidence>
<reference evidence="1 4" key="2">
    <citation type="submission" date="2018-10" db="EMBL/GenBank/DDBJ databases">
        <title>Transmission dynamics of multidrug resistant bacteria on intensive care unit surfaces.</title>
        <authorList>
            <person name="D'Souza A.W."/>
            <person name="Potter R.F."/>
            <person name="Wallace M."/>
            <person name="Shupe A."/>
            <person name="Patel S."/>
            <person name="Sun S."/>
            <person name="Gul D."/>
            <person name="Kwon J.H."/>
            <person name="Andleeb S."/>
            <person name="Burnham C.-A.D."/>
            <person name="Dantas G."/>
        </authorList>
    </citation>
    <scope>NUCLEOTIDE SEQUENCE [LARGE SCALE GENOMIC DNA]</scope>
    <source>
        <strain evidence="1 4">WF_348</strain>
    </source>
</reference>
<protein>
    <submittedName>
        <fullName evidence="2">Uncharacterized protein</fullName>
    </submittedName>
</protein>
<evidence type="ECO:0000313" key="1">
    <source>
        <dbReference type="EMBL" id="RRT94193.1"/>
    </source>
</evidence>
<proteinExistence type="predicted"/>
<name>A0A376G0K2_9FLAO</name>
<accession>A0A376G0K2</accession>
<evidence type="ECO:0000313" key="2">
    <source>
        <dbReference type="EMBL" id="STD53063.1"/>
    </source>
</evidence>
<evidence type="ECO:0000313" key="3">
    <source>
        <dbReference type="Proteomes" id="UP000254737"/>
    </source>
</evidence>
<dbReference type="EMBL" id="RHPO01000002">
    <property type="protein sequence ID" value="RRT94193.1"/>
    <property type="molecule type" value="Genomic_DNA"/>
</dbReference>
<reference evidence="2 3" key="1">
    <citation type="submission" date="2018-06" db="EMBL/GenBank/DDBJ databases">
        <authorList>
            <consortium name="Pathogen Informatics"/>
            <person name="Doyle S."/>
        </authorList>
    </citation>
    <scope>NUCLEOTIDE SEQUENCE [LARGE SCALE GENOMIC DNA]</scope>
    <source>
        <strain evidence="2 3">NCTC13456</strain>
    </source>
</reference>
<organism evidence="2 3">
    <name type="scientific">Empedobacter falsenii</name>
    <dbReference type="NCBI Taxonomy" id="343874"/>
    <lineage>
        <taxon>Bacteria</taxon>
        <taxon>Pseudomonadati</taxon>
        <taxon>Bacteroidota</taxon>
        <taxon>Flavobacteriia</taxon>
        <taxon>Flavobacteriales</taxon>
        <taxon>Weeksellaceae</taxon>
        <taxon>Empedobacter</taxon>
    </lineage>
</organism>
<dbReference type="EMBL" id="UFXS01000001">
    <property type="protein sequence ID" value="STD53063.1"/>
    <property type="molecule type" value="Genomic_DNA"/>
</dbReference>
<dbReference type="Proteomes" id="UP000267844">
    <property type="component" value="Unassembled WGS sequence"/>
</dbReference>
<dbReference type="AlphaFoldDB" id="A0A376G0K2"/>
<sequence>MEGFIYVSNELRPAFANDLKMWREDKKVLKTNVLIWVKRLDHKILDFFGPIVLDGNSSKELLNQVNDLLKEGRIYVTKQTFETIPTTITNPSYKTFENAE</sequence>
<dbReference type="RefSeq" id="WP_114998231.1">
    <property type="nucleotide sequence ID" value="NZ_RHPN01000002.1"/>
</dbReference>
<dbReference type="Proteomes" id="UP000254737">
    <property type="component" value="Unassembled WGS sequence"/>
</dbReference>
<gene>
    <name evidence="1" type="ORF">EGI89_02160</name>
    <name evidence="2" type="ORF">NCTC13456_00281</name>
</gene>